<dbReference type="RefSeq" id="WP_249321263.1">
    <property type="nucleotide sequence ID" value="NZ_CP060632.1"/>
</dbReference>
<dbReference type="Proteomes" id="UP000515819">
    <property type="component" value="Chromosome"/>
</dbReference>
<dbReference type="PIRSF" id="PIRSF015617">
    <property type="entry name" value="Adensltrnsf_CobA"/>
    <property type="match status" value="1"/>
</dbReference>
<gene>
    <name evidence="1" type="ORF">H9Q76_12690</name>
</gene>
<dbReference type="KEGG" id="wcp:H9Q76_12690"/>
<dbReference type="PANTHER" id="PTHR46638">
    <property type="entry name" value="CORRINOID ADENOSYLTRANSFERASE"/>
    <property type="match status" value="1"/>
</dbReference>
<evidence type="ECO:0000313" key="2">
    <source>
        <dbReference type="Proteomes" id="UP000515819"/>
    </source>
</evidence>
<dbReference type="Gene3D" id="3.40.50.300">
    <property type="entry name" value="P-loop containing nucleotide triphosphate hydrolases"/>
    <property type="match status" value="1"/>
</dbReference>
<dbReference type="SUPFAM" id="SSF52540">
    <property type="entry name" value="P-loop containing nucleoside triphosphate hydrolases"/>
    <property type="match status" value="1"/>
</dbReference>
<accession>A0A7G9FLW8</accession>
<sequence length="182" mass="20292">MIQIYHGDGKGKTTAAVGLAVRAVGSGLPVLFVQFLKDDTSGEIAMLQRLGVETMHAPQMYGFVSRMCEEELAKTRAYFADMLAQVEMWIAKQKKQHDDVRKENTVEAVVVLDEVLHAVKYGLLDESTLMEVLASNQAQIEFVLSGRNPSDKLLALADYVTEMKKEKHPYEQGISARKGIEF</sequence>
<reference evidence="1 2" key="1">
    <citation type="submission" date="2020-08" db="EMBL/GenBank/DDBJ databases">
        <authorList>
            <person name="Liu C."/>
            <person name="Sun Q."/>
        </authorList>
    </citation>
    <scope>NUCLEOTIDE SEQUENCE [LARGE SCALE GENOMIC DNA]</scope>
    <source>
        <strain evidence="1 2">NSJ-4</strain>
    </source>
</reference>
<dbReference type="GO" id="GO:0005524">
    <property type="term" value="F:ATP binding"/>
    <property type="evidence" value="ECO:0007669"/>
    <property type="project" value="InterPro"/>
</dbReference>
<dbReference type="AlphaFoldDB" id="A0A7G9FLW8"/>
<keyword evidence="2" id="KW-1185">Reference proteome</keyword>
<dbReference type="InterPro" id="IPR003724">
    <property type="entry name" value="CblAdoTrfase_CobA"/>
</dbReference>
<protein>
    <submittedName>
        <fullName evidence="1">Cob(I)yrinic acid a,c-diamide adenosyltransferase</fullName>
    </submittedName>
</protein>
<name>A0A7G9FLW8_9FIRM</name>
<dbReference type="GO" id="GO:0009236">
    <property type="term" value="P:cobalamin biosynthetic process"/>
    <property type="evidence" value="ECO:0007669"/>
    <property type="project" value="InterPro"/>
</dbReference>
<organism evidence="1 2">
    <name type="scientific">Wujia chipingensis</name>
    <dbReference type="NCBI Taxonomy" id="2763670"/>
    <lineage>
        <taxon>Bacteria</taxon>
        <taxon>Bacillati</taxon>
        <taxon>Bacillota</taxon>
        <taxon>Clostridia</taxon>
        <taxon>Lachnospirales</taxon>
        <taxon>Lachnospiraceae</taxon>
        <taxon>Wujia</taxon>
    </lineage>
</organism>
<dbReference type="GO" id="GO:0008817">
    <property type="term" value="F:corrinoid adenosyltransferase activity"/>
    <property type="evidence" value="ECO:0007669"/>
    <property type="project" value="InterPro"/>
</dbReference>
<dbReference type="Pfam" id="PF02572">
    <property type="entry name" value="CobA_CobO_BtuR"/>
    <property type="match status" value="1"/>
</dbReference>
<keyword evidence="1" id="KW-0808">Transferase</keyword>
<dbReference type="EMBL" id="CP060632">
    <property type="protein sequence ID" value="QNL99549.1"/>
    <property type="molecule type" value="Genomic_DNA"/>
</dbReference>
<dbReference type="InterPro" id="IPR027417">
    <property type="entry name" value="P-loop_NTPase"/>
</dbReference>
<dbReference type="PANTHER" id="PTHR46638:SF1">
    <property type="entry name" value="CORRINOID ADENOSYLTRANSFERASE"/>
    <property type="match status" value="1"/>
</dbReference>
<evidence type="ECO:0000313" key="1">
    <source>
        <dbReference type="EMBL" id="QNL99549.1"/>
    </source>
</evidence>
<proteinExistence type="predicted"/>